<protein>
    <recommendedName>
        <fullName evidence="3">Ribose 5-phosphate isomerase B</fullName>
    </recommendedName>
</protein>
<dbReference type="Proteomes" id="UP000031982">
    <property type="component" value="Unassembled WGS sequence"/>
</dbReference>
<dbReference type="EMBL" id="JXLP01000009">
    <property type="protein sequence ID" value="KIL78271.1"/>
    <property type="molecule type" value="Genomic_DNA"/>
</dbReference>
<name>A0ABR5AV78_BACBA</name>
<organism evidence="1 2">
    <name type="scientific">Bacillus badius</name>
    <dbReference type="NCBI Taxonomy" id="1455"/>
    <lineage>
        <taxon>Bacteria</taxon>
        <taxon>Bacillati</taxon>
        <taxon>Bacillota</taxon>
        <taxon>Bacilli</taxon>
        <taxon>Bacillales</taxon>
        <taxon>Bacillaceae</taxon>
        <taxon>Pseudobacillus</taxon>
    </lineage>
</organism>
<comment type="caution">
    <text evidence="1">The sequence shown here is derived from an EMBL/GenBank/DDBJ whole genome shotgun (WGS) entry which is preliminary data.</text>
</comment>
<sequence>MNSYFFIFLSPPHGLYGSFSLKRARSNCFITHKIELYHDFLPNAIKSAERPIPGIEKAAVFSPGGEKAAAFLSIIH</sequence>
<accession>A0ABR5AV78</accession>
<keyword evidence="2" id="KW-1185">Reference proteome</keyword>
<reference evidence="1 2" key="1">
    <citation type="submission" date="2015-01" db="EMBL/GenBank/DDBJ databases">
        <title>Genome Assembly of Bacillus badius MTCC 1458.</title>
        <authorList>
            <person name="Verma A."/>
            <person name="Khatri I."/>
            <person name="Mual P."/>
            <person name="Subramanian S."/>
            <person name="Krishnamurthi S."/>
        </authorList>
    </citation>
    <scope>NUCLEOTIDE SEQUENCE [LARGE SCALE GENOMIC DNA]</scope>
    <source>
        <strain evidence="1 2">MTCC 1458</strain>
    </source>
</reference>
<evidence type="ECO:0008006" key="3">
    <source>
        <dbReference type="Google" id="ProtNLM"/>
    </source>
</evidence>
<gene>
    <name evidence="1" type="ORF">SD77_3951</name>
</gene>
<evidence type="ECO:0000313" key="1">
    <source>
        <dbReference type="EMBL" id="KIL78271.1"/>
    </source>
</evidence>
<evidence type="ECO:0000313" key="2">
    <source>
        <dbReference type="Proteomes" id="UP000031982"/>
    </source>
</evidence>
<proteinExistence type="predicted"/>